<proteinExistence type="predicted"/>
<reference evidence="3" key="1">
    <citation type="journal article" date="2019" name="Int. J. Syst. Evol. Microbiol.">
        <title>The Global Catalogue of Microorganisms (GCM) 10K type strain sequencing project: providing services to taxonomists for standard genome sequencing and annotation.</title>
        <authorList>
            <consortium name="The Broad Institute Genomics Platform"/>
            <consortium name="The Broad Institute Genome Sequencing Center for Infectious Disease"/>
            <person name="Wu L."/>
            <person name="Ma J."/>
        </authorList>
    </citation>
    <scope>NUCLEOTIDE SEQUENCE [LARGE SCALE GENOMIC DNA]</scope>
    <source>
        <strain evidence="3">JCM 17923</strain>
    </source>
</reference>
<dbReference type="PANTHER" id="PTHR31793">
    <property type="entry name" value="4-HYDROXYBENZOYL-COA THIOESTERASE FAMILY MEMBER"/>
    <property type="match status" value="1"/>
</dbReference>
<dbReference type="PANTHER" id="PTHR31793:SF37">
    <property type="entry name" value="ACYL-COA THIOESTER HYDROLASE YBGC"/>
    <property type="match status" value="1"/>
</dbReference>
<organism evidence="2 3">
    <name type="scientific">Hymenobacter saemangeumensis</name>
    <dbReference type="NCBI Taxonomy" id="1084522"/>
    <lineage>
        <taxon>Bacteria</taxon>
        <taxon>Pseudomonadati</taxon>
        <taxon>Bacteroidota</taxon>
        <taxon>Cytophagia</taxon>
        <taxon>Cytophagales</taxon>
        <taxon>Hymenobacteraceae</taxon>
        <taxon>Hymenobacter</taxon>
    </lineage>
</organism>
<keyword evidence="3" id="KW-1185">Reference proteome</keyword>
<dbReference type="Pfam" id="PF13279">
    <property type="entry name" value="4HBT_2"/>
    <property type="match status" value="1"/>
</dbReference>
<evidence type="ECO:0000313" key="2">
    <source>
        <dbReference type="EMBL" id="GAA4355590.1"/>
    </source>
</evidence>
<dbReference type="EMBL" id="BAABGZ010000018">
    <property type="protein sequence ID" value="GAA4355590.1"/>
    <property type="molecule type" value="Genomic_DNA"/>
</dbReference>
<accession>A0ABP8IBQ9</accession>
<evidence type="ECO:0000256" key="1">
    <source>
        <dbReference type="ARBA" id="ARBA00022801"/>
    </source>
</evidence>
<dbReference type="Gene3D" id="3.10.129.10">
    <property type="entry name" value="Hotdog Thioesterase"/>
    <property type="match status" value="1"/>
</dbReference>
<keyword evidence="1" id="KW-0378">Hydrolase</keyword>
<protein>
    <submittedName>
        <fullName evidence="2">Thioesterase family protein</fullName>
    </submittedName>
</protein>
<dbReference type="CDD" id="cd00586">
    <property type="entry name" value="4HBT"/>
    <property type="match status" value="1"/>
</dbReference>
<dbReference type="Proteomes" id="UP001501153">
    <property type="component" value="Unassembled WGS sequence"/>
</dbReference>
<sequence>MLPTFAFFLSFPLPMPDSAAFRYSHEFQVPVAAIDALGHANNVEYLRWVQDVAGAHWLAICPPEQRGRYVWVVREHRIRYRQPSFAGESLRATTWVGETSGATSVRHTRIVRVADEALLCEAETTWVLLDPGSGRPVRVEAEVVGWLTEKE</sequence>
<name>A0ABP8IBQ9_9BACT</name>
<comment type="caution">
    <text evidence="2">The sequence shown here is derived from an EMBL/GenBank/DDBJ whole genome shotgun (WGS) entry which is preliminary data.</text>
</comment>
<gene>
    <name evidence="2" type="ORF">GCM10023185_18550</name>
</gene>
<dbReference type="InterPro" id="IPR029069">
    <property type="entry name" value="HotDog_dom_sf"/>
</dbReference>
<evidence type="ECO:0000313" key="3">
    <source>
        <dbReference type="Proteomes" id="UP001501153"/>
    </source>
</evidence>
<dbReference type="SUPFAM" id="SSF54637">
    <property type="entry name" value="Thioesterase/thiol ester dehydrase-isomerase"/>
    <property type="match status" value="1"/>
</dbReference>
<dbReference type="InterPro" id="IPR050563">
    <property type="entry name" value="4-hydroxybenzoyl-CoA_TE"/>
</dbReference>